<dbReference type="Pfam" id="PF07727">
    <property type="entry name" value="RVT_2"/>
    <property type="match status" value="1"/>
</dbReference>
<name>A0A9W8MPS9_9AGAR</name>
<proteinExistence type="predicted"/>
<reference evidence="2" key="1">
    <citation type="submission" date="2022-06" db="EMBL/GenBank/DDBJ databases">
        <title>Genome Sequence of Candolleomyces eurysporus.</title>
        <authorList>
            <person name="Buettner E."/>
        </authorList>
    </citation>
    <scope>NUCLEOTIDE SEQUENCE</scope>
    <source>
        <strain evidence="2">VTCC 930004</strain>
    </source>
</reference>
<gene>
    <name evidence="2" type="ORF">H1R20_g401</name>
</gene>
<keyword evidence="3" id="KW-1185">Reference proteome</keyword>
<evidence type="ECO:0000259" key="1">
    <source>
        <dbReference type="Pfam" id="PF07727"/>
    </source>
</evidence>
<protein>
    <recommendedName>
        <fullName evidence="1">Reverse transcriptase Ty1/copia-type domain-containing protein</fullName>
    </recommendedName>
</protein>
<feature type="domain" description="Reverse transcriptase Ty1/copia-type" evidence="1">
    <location>
        <begin position="3"/>
        <end position="87"/>
    </location>
</feature>
<dbReference type="AlphaFoldDB" id="A0A9W8MPS9"/>
<organism evidence="2 3">
    <name type="scientific">Candolleomyces eurysporus</name>
    <dbReference type="NCBI Taxonomy" id="2828524"/>
    <lineage>
        <taxon>Eukaryota</taxon>
        <taxon>Fungi</taxon>
        <taxon>Dikarya</taxon>
        <taxon>Basidiomycota</taxon>
        <taxon>Agaricomycotina</taxon>
        <taxon>Agaricomycetes</taxon>
        <taxon>Agaricomycetidae</taxon>
        <taxon>Agaricales</taxon>
        <taxon>Agaricineae</taxon>
        <taxon>Psathyrellaceae</taxon>
        <taxon>Candolleomyces</taxon>
    </lineage>
</organism>
<sequence length="122" mass="13823">MPVYIDNITLASKDTALLDQTVLNLSKHFKLRDLGETKFLLGVEIIRVEIIRDCANRSISLSQRQYIIDMLERYSMAKCNPVGTPLAPGTKLSKTMCPQTQEEIQYMQTFPYLSAVGSLNYC</sequence>
<dbReference type="Proteomes" id="UP001140091">
    <property type="component" value="Unassembled WGS sequence"/>
</dbReference>
<dbReference type="InterPro" id="IPR013103">
    <property type="entry name" value="RVT_2"/>
</dbReference>
<evidence type="ECO:0000313" key="3">
    <source>
        <dbReference type="Proteomes" id="UP001140091"/>
    </source>
</evidence>
<dbReference type="OrthoDB" id="3028009at2759"/>
<accession>A0A9W8MPS9</accession>
<comment type="caution">
    <text evidence="2">The sequence shown here is derived from an EMBL/GenBank/DDBJ whole genome shotgun (WGS) entry which is preliminary data.</text>
</comment>
<evidence type="ECO:0000313" key="2">
    <source>
        <dbReference type="EMBL" id="KAJ2936698.1"/>
    </source>
</evidence>
<dbReference type="EMBL" id="JANBPK010000027">
    <property type="protein sequence ID" value="KAJ2936698.1"/>
    <property type="molecule type" value="Genomic_DNA"/>
</dbReference>
<feature type="non-terminal residue" evidence="2">
    <location>
        <position position="122"/>
    </location>
</feature>